<dbReference type="EMBL" id="BMAW01124981">
    <property type="protein sequence ID" value="GFU10349.1"/>
    <property type="molecule type" value="Genomic_DNA"/>
</dbReference>
<dbReference type="Proteomes" id="UP000887013">
    <property type="component" value="Unassembled WGS sequence"/>
</dbReference>
<comment type="caution">
    <text evidence="1">The sequence shown here is derived from an EMBL/GenBank/DDBJ whole genome shotgun (WGS) entry which is preliminary data.</text>
</comment>
<accession>A0A8X6QBT8</accession>
<evidence type="ECO:0000313" key="2">
    <source>
        <dbReference type="Proteomes" id="UP000887013"/>
    </source>
</evidence>
<gene>
    <name evidence="1" type="ORF">NPIL_385151</name>
</gene>
<protein>
    <submittedName>
        <fullName evidence="1">Uncharacterized protein</fullName>
    </submittedName>
</protein>
<sequence length="97" mass="11026">MELLQKKKVSKMPVYTRHKVTSSAKQICSVKCNYAPKNYEEYPTKGLENDDDNADEERLLIAEDVSGVKFSDCIFIDQDVATCVILNIEEMCDDAKN</sequence>
<organism evidence="1 2">
    <name type="scientific">Nephila pilipes</name>
    <name type="common">Giant wood spider</name>
    <name type="synonym">Nephila maculata</name>
    <dbReference type="NCBI Taxonomy" id="299642"/>
    <lineage>
        <taxon>Eukaryota</taxon>
        <taxon>Metazoa</taxon>
        <taxon>Ecdysozoa</taxon>
        <taxon>Arthropoda</taxon>
        <taxon>Chelicerata</taxon>
        <taxon>Arachnida</taxon>
        <taxon>Araneae</taxon>
        <taxon>Araneomorphae</taxon>
        <taxon>Entelegynae</taxon>
        <taxon>Araneoidea</taxon>
        <taxon>Nephilidae</taxon>
        <taxon>Nephila</taxon>
    </lineage>
</organism>
<keyword evidence="2" id="KW-1185">Reference proteome</keyword>
<dbReference type="AlphaFoldDB" id="A0A8X6QBT8"/>
<proteinExistence type="predicted"/>
<evidence type="ECO:0000313" key="1">
    <source>
        <dbReference type="EMBL" id="GFU10349.1"/>
    </source>
</evidence>
<name>A0A8X6QBT8_NEPPI</name>
<reference evidence="1" key="1">
    <citation type="submission" date="2020-08" db="EMBL/GenBank/DDBJ databases">
        <title>Multicomponent nature underlies the extraordinary mechanical properties of spider dragline silk.</title>
        <authorList>
            <person name="Kono N."/>
            <person name="Nakamura H."/>
            <person name="Mori M."/>
            <person name="Yoshida Y."/>
            <person name="Ohtoshi R."/>
            <person name="Malay A.D."/>
            <person name="Moran D.A.P."/>
            <person name="Tomita M."/>
            <person name="Numata K."/>
            <person name="Arakawa K."/>
        </authorList>
    </citation>
    <scope>NUCLEOTIDE SEQUENCE</scope>
</reference>